<keyword evidence="3" id="KW-1185">Reference proteome</keyword>
<reference evidence="2 3" key="1">
    <citation type="submission" date="2017-07" db="EMBL/GenBank/DDBJ databases">
        <title>A draft genome sequence of Komagataeibacter xylinus LMG 1515.</title>
        <authorList>
            <person name="Skraban J."/>
            <person name="Cleenwerck I."/>
            <person name="Vandamme P."/>
            <person name="Trcek J."/>
        </authorList>
    </citation>
    <scope>NUCLEOTIDE SEQUENCE [LARGE SCALE GENOMIC DNA]</scope>
    <source>
        <strain evidence="2 3">LMG 1515</strain>
    </source>
</reference>
<feature type="transmembrane region" description="Helical" evidence="1">
    <location>
        <begin position="21"/>
        <end position="41"/>
    </location>
</feature>
<evidence type="ECO:0000256" key="1">
    <source>
        <dbReference type="SAM" id="Phobius"/>
    </source>
</evidence>
<accession>A0A318PG46</accession>
<evidence type="ECO:0000313" key="2">
    <source>
        <dbReference type="EMBL" id="PYD56190.1"/>
    </source>
</evidence>
<keyword evidence="1" id="KW-0812">Transmembrane</keyword>
<comment type="caution">
    <text evidence="2">The sequence shown here is derived from an EMBL/GenBank/DDBJ whole genome shotgun (WGS) entry which is preliminary data.</text>
</comment>
<evidence type="ECO:0000313" key="3">
    <source>
        <dbReference type="Proteomes" id="UP000248257"/>
    </source>
</evidence>
<gene>
    <name evidence="2" type="ORF">CFR75_12235</name>
</gene>
<organism evidence="2 3">
    <name type="scientific">Komagataeibacter xylinus</name>
    <name type="common">Gluconacetobacter xylinus</name>
    <dbReference type="NCBI Taxonomy" id="28448"/>
    <lineage>
        <taxon>Bacteria</taxon>
        <taxon>Pseudomonadati</taxon>
        <taxon>Pseudomonadota</taxon>
        <taxon>Alphaproteobacteria</taxon>
        <taxon>Acetobacterales</taxon>
        <taxon>Acetobacteraceae</taxon>
        <taxon>Komagataeibacter</taxon>
    </lineage>
</organism>
<dbReference type="Proteomes" id="UP000248257">
    <property type="component" value="Unassembled WGS sequence"/>
</dbReference>
<sequence>MQAAQRTSLARTHHLRRTRRAGATFCPSVLLSFCPSVLLSFCPLGGATRVHNTSNRLPATKVHSSVCRLAEQKKRIIR</sequence>
<keyword evidence="1" id="KW-1133">Transmembrane helix</keyword>
<keyword evidence="1" id="KW-0472">Membrane</keyword>
<proteinExistence type="predicted"/>
<dbReference type="AlphaFoldDB" id="A0A318PG46"/>
<name>A0A318PG46_KOMXY</name>
<dbReference type="EMBL" id="NKUC01000029">
    <property type="protein sequence ID" value="PYD56190.1"/>
    <property type="molecule type" value="Genomic_DNA"/>
</dbReference>
<protein>
    <submittedName>
        <fullName evidence="2">Uncharacterized protein</fullName>
    </submittedName>
</protein>